<evidence type="ECO:0000313" key="17">
    <source>
        <dbReference type="Proteomes" id="UP000644441"/>
    </source>
</evidence>
<evidence type="ECO:0000256" key="11">
    <source>
        <dbReference type="ARBA" id="ARBA00038388"/>
    </source>
</evidence>
<dbReference type="GO" id="GO:0005524">
    <property type="term" value="F:ATP binding"/>
    <property type="evidence" value="ECO:0007669"/>
    <property type="project" value="UniProtKB-KW"/>
</dbReference>
<dbReference type="SMART" id="SM00382">
    <property type="entry name" value="AAA"/>
    <property type="match status" value="1"/>
</dbReference>
<dbReference type="InterPro" id="IPR003439">
    <property type="entry name" value="ABC_transporter-like_ATP-bd"/>
</dbReference>
<keyword evidence="7 16" id="KW-0067">ATP-binding</keyword>
<feature type="transmembrane region" description="Helical" evidence="14">
    <location>
        <begin position="578"/>
        <end position="604"/>
    </location>
</feature>
<dbReference type="InterPro" id="IPR050250">
    <property type="entry name" value="Macrolide_Exporter_MacB"/>
</dbReference>
<keyword evidence="8" id="KW-1278">Translocase</keyword>
<evidence type="ECO:0000313" key="16">
    <source>
        <dbReference type="EMBL" id="MBF5051511.1"/>
    </source>
</evidence>
<evidence type="ECO:0000256" key="5">
    <source>
        <dbReference type="ARBA" id="ARBA00022692"/>
    </source>
</evidence>
<proteinExistence type="inferred from homology"/>
<keyword evidence="2" id="KW-0813">Transport</keyword>
<evidence type="ECO:0000256" key="9">
    <source>
        <dbReference type="ARBA" id="ARBA00022989"/>
    </source>
</evidence>
<keyword evidence="9 14" id="KW-1133">Transmembrane helix</keyword>
<feature type="transmembrane region" description="Helical" evidence="14">
    <location>
        <begin position="610"/>
        <end position="635"/>
    </location>
</feature>
<keyword evidence="3" id="KW-1003">Cell membrane</keyword>
<comment type="subcellular location">
    <subcellularLocation>
        <location evidence="1">Cell inner membrane</location>
        <topology evidence="1">Multi-pass membrane protein</topology>
    </subcellularLocation>
</comment>
<gene>
    <name evidence="16" type="ORF">ISO4_00113</name>
</gene>
<accession>A0ABS0ABL0</accession>
<reference evidence="16 17" key="1">
    <citation type="submission" date="2012-09" db="EMBL/GenBank/DDBJ databases">
        <title>Genome Sequence of alkane-degrading Bacterium Alcanivorax venustensis ISO4.</title>
        <authorList>
            <person name="Lai Q."/>
            <person name="Shao Z."/>
        </authorList>
    </citation>
    <scope>NUCLEOTIDE SEQUENCE [LARGE SCALE GENOMIC DNA]</scope>
    <source>
        <strain evidence="16 17">ISO4</strain>
    </source>
</reference>
<keyword evidence="4" id="KW-0997">Cell inner membrane</keyword>
<name>A0ABS0ABL0_9GAMM</name>
<evidence type="ECO:0000256" key="12">
    <source>
        <dbReference type="ARBA" id="ARBA00041199"/>
    </source>
</evidence>
<feature type="transmembrane region" description="Helical" evidence="14">
    <location>
        <begin position="279"/>
        <end position="299"/>
    </location>
</feature>
<feature type="domain" description="ABC transporter" evidence="15">
    <location>
        <begin position="11"/>
        <end position="249"/>
    </location>
</feature>
<dbReference type="PROSITE" id="PS00211">
    <property type="entry name" value="ABC_TRANSPORTER_1"/>
    <property type="match status" value="1"/>
</dbReference>
<evidence type="ECO:0000256" key="2">
    <source>
        <dbReference type="ARBA" id="ARBA00022448"/>
    </source>
</evidence>
<dbReference type="InterPro" id="IPR025857">
    <property type="entry name" value="MacB_PCD"/>
</dbReference>
<keyword evidence="17" id="KW-1185">Reference proteome</keyword>
<dbReference type="InterPro" id="IPR003838">
    <property type="entry name" value="ABC3_permease_C"/>
</dbReference>
<evidence type="ECO:0000256" key="14">
    <source>
        <dbReference type="SAM" id="Phobius"/>
    </source>
</evidence>
<evidence type="ECO:0000256" key="6">
    <source>
        <dbReference type="ARBA" id="ARBA00022741"/>
    </source>
</evidence>
<dbReference type="PROSITE" id="PS50893">
    <property type="entry name" value="ABC_TRANSPORTER_2"/>
    <property type="match status" value="1"/>
</dbReference>
<dbReference type="Gene3D" id="3.40.50.300">
    <property type="entry name" value="P-loop containing nucleotide triphosphate hydrolases"/>
    <property type="match status" value="1"/>
</dbReference>
<feature type="region of interest" description="Disordered" evidence="13">
    <location>
        <begin position="235"/>
        <end position="256"/>
    </location>
</feature>
<keyword evidence="5 14" id="KW-0812">Transmembrane</keyword>
<evidence type="ECO:0000256" key="7">
    <source>
        <dbReference type="ARBA" id="ARBA00022840"/>
    </source>
</evidence>
<dbReference type="CDD" id="cd03255">
    <property type="entry name" value="ABC_MJ0796_LolCDE_FtsE"/>
    <property type="match status" value="1"/>
</dbReference>
<comment type="caution">
    <text evidence="16">The sequence shown here is derived from an EMBL/GenBank/DDBJ whole genome shotgun (WGS) entry which is preliminary data.</text>
</comment>
<dbReference type="EMBL" id="ARXR01000001">
    <property type="protein sequence ID" value="MBF5051511.1"/>
    <property type="molecule type" value="Genomic_DNA"/>
</dbReference>
<evidence type="ECO:0000256" key="13">
    <source>
        <dbReference type="SAM" id="MobiDB-lite"/>
    </source>
</evidence>
<sequence>MADQTPRAPLIELRDIRKRFPGGDEDVEVLHGISLTIEAGECVAIMGSSGSGKSTLMHLLGCLDRASEGEYRFAGQDVNAMDHQELAWLRREMFGFVFQSYHLIGTASAWENVALPAIYAGMHRDERKARAQALLTDLGLGERLDHRPNQLSGGQQQRVSIARALMNGGRVILADEPTGALDSQSGEAVMAHLTGLADRGHTVILITHDPEVAAHADRIIELHDGNIVADTRHRPARATAETPSALAPPAESGLPEPGEIPEAVTMALRSLRANWLRTLLTLLGIVIGVGAVVVMLAIGQGAKQDVVARIGDMGTNLLVIRPDRGQQRSADGVVATLVPEDAKALESLPNVRVAVPEISGSATARALGRDVTTSVKAVSSAYPTLRDWERSAGIFFNADDEARYAPVAVIGETVRQNLFPDTDPLGQFVLLNSIPFQVIGVMGEQGATNWGDDQDDVVFVPLSTGTLRLFGQNYLRSITLAVENMDAIDATEQAAVDLLVQRHGTKDVRVFNMASLLDMISDTQNTLTMLLGSIAAISLLVGGIGVMNIMLVSVTERIHEIGIRMATGARQRNILQQFLTEAVVVSALGGIIGVLGGVAVGLLLKVLGLPILFSATVAAAAFLCAAVIGLVFGFAPALKAARLNPVEALSNE</sequence>
<keyword evidence="6" id="KW-0547">Nucleotide-binding</keyword>
<dbReference type="PANTHER" id="PTHR30572">
    <property type="entry name" value="MEMBRANE COMPONENT OF TRANSPORTER-RELATED"/>
    <property type="match status" value="1"/>
</dbReference>
<dbReference type="InterPro" id="IPR003593">
    <property type="entry name" value="AAA+_ATPase"/>
</dbReference>
<dbReference type="Pfam" id="PF00005">
    <property type="entry name" value="ABC_tran"/>
    <property type="match status" value="1"/>
</dbReference>
<dbReference type="RefSeq" id="WP_194854793.1">
    <property type="nucleotide sequence ID" value="NZ_ARXR01000001.1"/>
</dbReference>
<evidence type="ECO:0000256" key="1">
    <source>
        <dbReference type="ARBA" id="ARBA00004429"/>
    </source>
</evidence>
<protein>
    <recommendedName>
        <fullName evidence="12">Pyoverdine export ATP-binding/permease protein PvdT</fullName>
    </recommendedName>
</protein>
<dbReference type="InterPro" id="IPR017911">
    <property type="entry name" value="MacB-like_ATP-bd"/>
</dbReference>
<comment type="similarity">
    <text evidence="11">Belongs to the ABC transporter superfamily. Macrolide exporter (TC 3.A.1.122) family.</text>
</comment>
<dbReference type="InterPro" id="IPR017871">
    <property type="entry name" value="ABC_transporter-like_CS"/>
</dbReference>
<feature type="transmembrane region" description="Helical" evidence="14">
    <location>
        <begin position="529"/>
        <end position="554"/>
    </location>
</feature>
<evidence type="ECO:0000256" key="4">
    <source>
        <dbReference type="ARBA" id="ARBA00022519"/>
    </source>
</evidence>
<evidence type="ECO:0000256" key="8">
    <source>
        <dbReference type="ARBA" id="ARBA00022967"/>
    </source>
</evidence>
<dbReference type="Pfam" id="PF12704">
    <property type="entry name" value="MacB_PCD"/>
    <property type="match status" value="1"/>
</dbReference>
<evidence type="ECO:0000256" key="10">
    <source>
        <dbReference type="ARBA" id="ARBA00023136"/>
    </source>
</evidence>
<dbReference type="Proteomes" id="UP000644441">
    <property type="component" value="Unassembled WGS sequence"/>
</dbReference>
<dbReference type="SUPFAM" id="SSF52540">
    <property type="entry name" value="P-loop containing nucleoside triphosphate hydrolases"/>
    <property type="match status" value="1"/>
</dbReference>
<dbReference type="InterPro" id="IPR027417">
    <property type="entry name" value="P-loop_NTPase"/>
</dbReference>
<dbReference type="PANTHER" id="PTHR30572:SF14">
    <property type="entry name" value="MACROLIDE EXPORT ATP-BINDING_PERMEASE PROTEIN MACB"/>
    <property type="match status" value="1"/>
</dbReference>
<organism evidence="16 17">
    <name type="scientific">Alloalcanivorax venustensis ISO4</name>
    <dbReference type="NCBI Taxonomy" id="1177184"/>
    <lineage>
        <taxon>Bacteria</taxon>
        <taxon>Pseudomonadati</taxon>
        <taxon>Pseudomonadota</taxon>
        <taxon>Gammaproteobacteria</taxon>
        <taxon>Oceanospirillales</taxon>
        <taxon>Alcanivoracaceae</taxon>
        <taxon>Alloalcanivorax</taxon>
    </lineage>
</organism>
<evidence type="ECO:0000259" key="15">
    <source>
        <dbReference type="PROSITE" id="PS50893"/>
    </source>
</evidence>
<evidence type="ECO:0000256" key="3">
    <source>
        <dbReference type="ARBA" id="ARBA00022475"/>
    </source>
</evidence>
<dbReference type="Pfam" id="PF02687">
    <property type="entry name" value="FtsX"/>
    <property type="match status" value="1"/>
</dbReference>
<keyword evidence="10 14" id="KW-0472">Membrane</keyword>